<dbReference type="AlphaFoldDB" id="A0A0F5JV98"/>
<feature type="domain" description="Putative regulatory protein FmdB zinc ribbon" evidence="1">
    <location>
        <begin position="1"/>
        <end position="40"/>
    </location>
</feature>
<organism evidence="2 3">
    <name type="scientific">Robbsia andropogonis</name>
    <dbReference type="NCBI Taxonomy" id="28092"/>
    <lineage>
        <taxon>Bacteria</taxon>
        <taxon>Pseudomonadati</taxon>
        <taxon>Pseudomonadota</taxon>
        <taxon>Betaproteobacteria</taxon>
        <taxon>Burkholderiales</taxon>
        <taxon>Burkholderiaceae</taxon>
        <taxon>Robbsia</taxon>
    </lineage>
</organism>
<keyword evidence="3" id="KW-1185">Reference proteome</keyword>
<dbReference type="EMBL" id="LAQU01000039">
    <property type="protein sequence ID" value="KKB61544.1"/>
    <property type="molecule type" value="Genomic_DNA"/>
</dbReference>
<sequence length="118" mass="13116">MPLYTVQCQCGHRKDVFRKVSERDDALPEHCGSPMVRAITAPYIAPDIQPYQAVAVDVATGKPPVINSRSSHRAFLKRNGYVEVGNDMPKRPVPEVRGDFNLRGDLTDATRQVLRGAK</sequence>
<proteinExistence type="predicted"/>
<protein>
    <recommendedName>
        <fullName evidence="1">Putative regulatory protein FmdB zinc ribbon domain-containing protein</fullName>
    </recommendedName>
</protein>
<accession>A0A0F5JV98</accession>
<evidence type="ECO:0000313" key="3">
    <source>
        <dbReference type="Proteomes" id="UP000033618"/>
    </source>
</evidence>
<evidence type="ECO:0000313" key="2">
    <source>
        <dbReference type="EMBL" id="KKB61544.1"/>
    </source>
</evidence>
<dbReference type="PATRIC" id="fig|28092.6.peg.5330"/>
<dbReference type="SMART" id="SM00834">
    <property type="entry name" value="CxxC_CXXC_SSSS"/>
    <property type="match status" value="1"/>
</dbReference>
<dbReference type="InterPro" id="IPR013429">
    <property type="entry name" value="Regulatory_FmdB_Zinc_ribbon"/>
</dbReference>
<reference evidence="2 3" key="1">
    <citation type="submission" date="2015-03" db="EMBL/GenBank/DDBJ databases">
        <title>Draft Genome Sequence of Burkholderia andropogonis type strain ICMP2807, isolated from Sorghum bicolor.</title>
        <authorList>
            <person name="Lopes-Santos L."/>
            <person name="Castro D.B."/>
            <person name="Ottoboni L.M."/>
            <person name="Park D."/>
            <person name="Weirc B.S."/>
            <person name="Destefano S.A."/>
        </authorList>
    </citation>
    <scope>NUCLEOTIDE SEQUENCE [LARGE SCALE GENOMIC DNA]</scope>
    <source>
        <strain evidence="2 3">ICMP2807</strain>
    </source>
</reference>
<evidence type="ECO:0000259" key="1">
    <source>
        <dbReference type="SMART" id="SM00834"/>
    </source>
</evidence>
<gene>
    <name evidence="2" type="ORF">WM40_22655</name>
</gene>
<dbReference type="Proteomes" id="UP000033618">
    <property type="component" value="Unassembled WGS sequence"/>
</dbReference>
<dbReference type="STRING" id="28092.WM40_22655"/>
<dbReference type="RefSeq" id="WP_046154063.1">
    <property type="nucleotide sequence ID" value="NZ_LAQU01000039.1"/>
</dbReference>
<comment type="caution">
    <text evidence="2">The sequence shown here is derived from an EMBL/GenBank/DDBJ whole genome shotgun (WGS) entry which is preliminary data.</text>
</comment>
<name>A0A0F5JV98_9BURK</name>